<dbReference type="EMBL" id="PKPP01003886">
    <property type="protein sequence ID" value="PWA67168.1"/>
    <property type="molecule type" value="Genomic_DNA"/>
</dbReference>
<keyword evidence="1" id="KW-0808">Transferase</keyword>
<evidence type="ECO:0000313" key="2">
    <source>
        <dbReference type="Proteomes" id="UP000245207"/>
    </source>
</evidence>
<protein>
    <submittedName>
        <fullName evidence="1">Reverse transcriptase domain, Reverse transcriptase zinc-binding domain protein</fullName>
    </submittedName>
</protein>
<sequence>MSWGWRKILHIRDLVRPFIWSVLGNGGSTSAWFDKWSDFSPLIPYVTPRLIANAGYTLASYVSDIVVDGSWSWPQSWYTRSPILLNYSAPNLVQDRVAVGLDVLLFSRLRRACLFFSHEVGMSFHVVSFTHMSVLSLFSMRQKIWMKMEPEYKKDRVVIVSSFSGNLMHSPNYYSDMNPEKRKETLKSAIVYCKNSPIN</sequence>
<keyword evidence="2" id="KW-1185">Reference proteome</keyword>
<dbReference type="Proteomes" id="UP000245207">
    <property type="component" value="Unassembled WGS sequence"/>
</dbReference>
<evidence type="ECO:0000313" key="1">
    <source>
        <dbReference type="EMBL" id="PWA67168.1"/>
    </source>
</evidence>
<keyword evidence="1" id="KW-0548">Nucleotidyltransferase</keyword>
<reference evidence="1 2" key="1">
    <citation type="journal article" date="2018" name="Mol. Plant">
        <title>The genome of Artemisia annua provides insight into the evolution of Asteraceae family and artemisinin biosynthesis.</title>
        <authorList>
            <person name="Shen Q."/>
            <person name="Zhang L."/>
            <person name="Liao Z."/>
            <person name="Wang S."/>
            <person name="Yan T."/>
            <person name="Shi P."/>
            <person name="Liu M."/>
            <person name="Fu X."/>
            <person name="Pan Q."/>
            <person name="Wang Y."/>
            <person name="Lv Z."/>
            <person name="Lu X."/>
            <person name="Zhang F."/>
            <person name="Jiang W."/>
            <person name="Ma Y."/>
            <person name="Chen M."/>
            <person name="Hao X."/>
            <person name="Li L."/>
            <person name="Tang Y."/>
            <person name="Lv G."/>
            <person name="Zhou Y."/>
            <person name="Sun X."/>
            <person name="Brodelius P.E."/>
            <person name="Rose J.K.C."/>
            <person name="Tang K."/>
        </authorList>
    </citation>
    <scope>NUCLEOTIDE SEQUENCE [LARGE SCALE GENOMIC DNA]</scope>
    <source>
        <strain evidence="2">cv. Huhao1</strain>
        <tissue evidence="1">Leaf</tissue>
    </source>
</reference>
<proteinExistence type="predicted"/>
<organism evidence="1 2">
    <name type="scientific">Artemisia annua</name>
    <name type="common">Sweet wormwood</name>
    <dbReference type="NCBI Taxonomy" id="35608"/>
    <lineage>
        <taxon>Eukaryota</taxon>
        <taxon>Viridiplantae</taxon>
        <taxon>Streptophyta</taxon>
        <taxon>Embryophyta</taxon>
        <taxon>Tracheophyta</taxon>
        <taxon>Spermatophyta</taxon>
        <taxon>Magnoliopsida</taxon>
        <taxon>eudicotyledons</taxon>
        <taxon>Gunneridae</taxon>
        <taxon>Pentapetalae</taxon>
        <taxon>asterids</taxon>
        <taxon>campanulids</taxon>
        <taxon>Asterales</taxon>
        <taxon>Asteraceae</taxon>
        <taxon>Asteroideae</taxon>
        <taxon>Anthemideae</taxon>
        <taxon>Artemisiinae</taxon>
        <taxon>Artemisia</taxon>
    </lineage>
</organism>
<keyword evidence="1" id="KW-0695">RNA-directed DNA polymerase</keyword>
<dbReference type="STRING" id="35608.A0A2U1N0Z5"/>
<dbReference type="OrthoDB" id="1748554at2759"/>
<gene>
    <name evidence="1" type="ORF">CTI12_AA320550</name>
</gene>
<dbReference type="AlphaFoldDB" id="A0A2U1N0Z5"/>
<name>A0A2U1N0Z5_ARTAN</name>
<accession>A0A2U1N0Z5</accession>
<dbReference type="GO" id="GO:0003964">
    <property type="term" value="F:RNA-directed DNA polymerase activity"/>
    <property type="evidence" value="ECO:0007669"/>
    <property type="project" value="UniProtKB-KW"/>
</dbReference>
<comment type="caution">
    <text evidence="1">The sequence shown here is derived from an EMBL/GenBank/DDBJ whole genome shotgun (WGS) entry which is preliminary data.</text>
</comment>